<accession>A0A842HHP6</accession>
<dbReference type="InterPro" id="IPR011856">
    <property type="entry name" value="tRNA_endonuc-like_dom_sf"/>
</dbReference>
<protein>
    <recommendedName>
        <fullName evidence="2">UPF0102 protein H5P28_12440</fullName>
    </recommendedName>
</protein>
<evidence type="ECO:0000313" key="3">
    <source>
        <dbReference type="EMBL" id="MBC2595067.1"/>
    </source>
</evidence>
<evidence type="ECO:0000256" key="2">
    <source>
        <dbReference type="HAMAP-Rule" id="MF_00048"/>
    </source>
</evidence>
<reference evidence="3 4" key="1">
    <citation type="submission" date="2020-07" db="EMBL/GenBank/DDBJ databases">
        <authorList>
            <person name="Feng X."/>
        </authorList>
    </citation>
    <scope>NUCLEOTIDE SEQUENCE [LARGE SCALE GENOMIC DNA]</scope>
    <source>
        <strain evidence="3 4">JCM31066</strain>
    </source>
</reference>
<dbReference type="PANTHER" id="PTHR34039:SF1">
    <property type="entry name" value="UPF0102 PROTEIN YRAN"/>
    <property type="match status" value="1"/>
</dbReference>
<keyword evidence="4" id="KW-1185">Reference proteome</keyword>
<dbReference type="SUPFAM" id="SSF52980">
    <property type="entry name" value="Restriction endonuclease-like"/>
    <property type="match status" value="1"/>
</dbReference>
<name>A0A842HHP6_9BACT</name>
<dbReference type="Pfam" id="PF02021">
    <property type="entry name" value="UPF0102"/>
    <property type="match status" value="1"/>
</dbReference>
<dbReference type="NCBIfam" id="NF009150">
    <property type="entry name" value="PRK12497.1-3"/>
    <property type="match status" value="1"/>
</dbReference>
<gene>
    <name evidence="3" type="ORF">H5P28_12440</name>
</gene>
<dbReference type="Proteomes" id="UP000546464">
    <property type="component" value="Unassembled WGS sequence"/>
</dbReference>
<dbReference type="Gene3D" id="3.40.1350.10">
    <property type="match status" value="1"/>
</dbReference>
<organism evidence="3 4">
    <name type="scientific">Ruficoccus amylovorans</name>
    <dbReference type="NCBI Taxonomy" id="1804625"/>
    <lineage>
        <taxon>Bacteria</taxon>
        <taxon>Pseudomonadati</taxon>
        <taxon>Verrucomicrobiota</taxon>
        <taxon>Opitutia</taxon>
        <taxon>Puniceicoccales</taxon>
        <taxon>Cerasicoccaceae</taxon>
        <taxon>Ruficoccus</taxon>
    </lineage>
</organism>
<dbReference type="EMBL" id="JACHVB010000035">
    <property type="protein sequence ID" value="MBC2595067.1"/>
    <property type="molecule type" value="Genomic_DNA"/>
</dbReference>
<proteinExistence type="inferred from homology"/>
<comment type="similarity">
    <text evidence="1 2">Belongs to the UPF0102 family.</text>
</comment>
<dbReference type="PANTHER" id="PTHR34039">
    <property type="entry name" value="UPF0102 PROTEIN YRAN"/>
    <property type="match status" value="1"/>
</dbReference>
<comment type="caution">
    <text evidence="3">The sequence shown here is derived from an EMBL/GenBank/DDBJ whole genome shotgun (WGS) entry which is preliminary data.</text>
</comment>
<evidence type="ECO:0000313" key="4">
    <source>
        <dbReference type="Proteomes" id="UP000546464"/>
    </source>
</evidence>
<dbReference type="InterPro" id="IPR003509">
    <property type="entry name" value="UPF0102_YraN-like"/>
</dbReference>
<sequence>MMLEKLGLRAPSDRAGRGRFGERKAAAFLRKKGYRVLVRNWRAGHDELDLVCQEGEVLVFVEVRTRDESALVGGFHSVTEEKKTRLRRACRAYLKQLRKHPAHTRFDIVELRLGQRGDFALYHHPNVSLFNQT</sequence>
<dbReference type="AlphaFoldDB" id="A0A842HHP6"/>
<dbReference type="CDD" id="cd20736">
    <property type="entry name" value="PoNe_Nuclease"/>
    <property type="match status" value="1"/>
</dbReference>
<evidence type="ECO:0000256" key="1">
    <source>
        <dbReference type="ARBA" id="ARBA00006738"/>
    </source>
</evidence>
<dbReference type="InterPro" id="IPR011335">
    <property type="entry name" value="Restrct_endonuc-II-like"/>
</dbReference>
<dbReference type="HAMAP" id="MF_00048">
    <property type="entry name" value="UPF0102"/>
    <property type="match status" value="1"/>
</dbReference>
<dbReference type="GO" id="GO:0003676">
    <property type="term" value="F:nucleic acid binding"/>
    <property type="evidence" value="ECO:0007669"/>
    <property type="project" value="InterPro"/>
</dbReference>